<comment type="cofactor">
    <cofactor evidence="8">
        <name>[4Fe-4S] cluster</name>
        <dbReference type="ChEBI" id="CHEBI:49883"/>
    </cofactor>
    <text evidence="8">Binds 2 [4Fe-4S] clusters per subunit.</text>
</comment>
<feature type="binding site" evidence="8">
    <location>
        <position position="431"/>
    </location>
    <ligand>
        <name>[4Fe-4S] cluster</name>
        <dbReference type="ChEBI" id="CHEBI:49883"/>
        <label>1</label>
    </ligand>
</feature>
<dbReference type="NCBIfam" id="NF003454">
    <property type="entry name" value="PRK05035.1"/>
    <property type="match status" value="1"/>
</dbReference>
<feature type="domain" description="4Fe-4S ferredoxin-type" evidence="9">
    <location>
        <begin position="375"/>
        <end position="402"/>
    </location>
</feature>
<dbReference type="InterPro" id="IPR011538">
    <property type="entry name" value="Nuo51_FMN-bd"/>
</dbReference>
<keyword evidence="8" id="KW-0472">Membrane</keyword>
<comment type="caution">
    <text evidence="10">The sequence shown here is derived from an EMBL/GenBank/DDBJ whole genome shotgun (WGS) entry which is preliminary data.</text>
</comment>
<dbReference type="PANTHER" id="PTHR43034:SF2">
    <property type="entry name" value="ION-TRANSLOCATING OXIDOREDUCTASE COMPLEX SUBUNIT C"/>
    <property type="match status" value="1"/>
</dbReference>
<protein>
    <recommendedName>
        <fullName evidence="8">Ion-translocating oxidoreductase complex subunit C</fullName>
        <ecNumber evidence="8">7.-.-.-</ecNumber>
    </recommendedName>
    <alternativeName>
        <fullName evidence="8">Rnf electron transport complex subunit C</fullName>
    </alternativeName>
</protein>
<evidence type="ECO:0000256" key="4">
    <source>
        <dbReference type="ARBA" id="ARBA00022737"/>
    </source>
</evidence>
<evidence type="ECO:0000256" key="1">
    <source>
        <dbReference type="ARBA" id="ARBA00022448"/>
    </source>
</evidence>
<feature type="binding site" evidence="8">
    <location>
        <position position="385"/>
    </location>
    <ligand>
        <name>[4Fe-4S] cluster</name>
        <dbReference type="ChEBI" id="CHEBI:49883"/>
        <label>1</label>
    </ligand>
</feature>
<dbReference type="Pfam" id="PF13375">
    <property type="entry name" value="RnfC_N"/>
    <property type="match status" value="1"/>
</dbReference>
<dbReference type="PROSITE" id="PS00198">
    <property type="entry name" value="4FE4S_FER_1"/>
    <property type="match status" value="1"/>
</dbReference>
<reference evidence="11" key="1">
    <citation type="submission" date="2018-01" db="EMBL/GenBank/DDBJ databases">
        <title>Rubneribacter badeniensis gen. nov., sp. nov., and Colonibacter rubneri, gen. nov., sp. nov., WGS of new members of the Eggerthellaceae.</title>
        <authorList>
            <person name="Danylec N."/>
            <person name="Stoll D.A."/>
            <person name="Doetsch A."/>
            <person name="Kulling S.E."/>
            <person name="Huch M."/>
        </authorList>
    </citation>
    <scope>NUCLEOTIDE SEQUENCE [LARGE SCALE GENOMIC DNA]</scope>
    <source>
        <strain evidence="11">ResAG-96</strain>
    </source>
</reference>
<dbReference type="InterPro" id="IPR026902">
    <property type="entry name" value="RnfC_N"/>
</dbReference>
<dbReference type="OrthoDB" id="9805533at2"/>
<dbReference type="Proteomes" id="UP000236197">
    <property type="component" value="Unassembled WGS sequence"/>
</dbReference>
<dbReference type="HAMAP" id="MF_00461">
    <property type="entry name" value="RsxC_RnfC"/>
    <property type="match status" value="1"/>
</dbReference>
<dbReference type="EC" id="7.-.-.-" evidence="8"/>
<comment type="similarity">
    <text evidence="8">Belongs to the 4Fe4S bacterial-type ferredoxin family. RnfC subfamily.</text>
</comment>
<dbReference type="Pfam" id="PF10531">
    <property type="entry name" value="SLBB"/>
    <property type="match status" value="1"/>
</dbReference>
<dbReference type="SUPFAM" id="SSF142019">
    <property type="entry name" value="Nqo1 FMN-binding domain-like"/>
    <property type="match status" value="1"/>
</dbReference>
<dbReference type="SUPFAM" id="SSF46548">
    <property type="entry name" value="alpha-helical ferredoxin"/>
    <property type="match status" value="1"/>
</dbReference>
<comment type="subcellular location">
    <subcellularLocation>
        <location evidence="8">Cell membrane</location>
        <topology evidence="8">Peripheral membrane protein</topology>
    </subcellularLocation>
</comment>
<keyword evidence="8" id="KW-1003">Cell membrane</keyword>
<sequence>MRGTPRTCVRRRGRGRSMARVSLFSRARGAVVPHRKDTAELPTQAMPVPGEIMIPMQQHIGALCEPVVKKGDHVDVGSLVGHAPRGLSADIFSGISGTVTAIQPVYYSSGKSDTAVIVESDGKQTVADAVQPPDVSDRASFLVAIRRSGIVGLGGAGFPTDVKLDPPNLDDIDLYIVNGTECEPYLSTDYREMMECADDILFGVRETCRYLAIPKALICIESNKPKAIAHLRRLTADDPAIEVKALPSRYPQGAENVLVHNASGRVVPRGKRQTDVGVMLNNVTTMAAIGRFLATGMPLVRRRFTVAGDAVARPGNYDIIVGTRVRDVIEYVGLVKEPRKIVLGGPMMGNAQIDLDYPVIRQNNGVLVFGEEGMTRPATTPCIRCGRCARACPMSLSPVEIKKAYAVEDIERLDALMADLCMGCGTCSFVCPAKQPLSQTSKLARDFMRTEMAKRR</sequence>
<comment type="function">
    <text evidence="8">Part of a membrane-bound complex that couples electron transfer with translocation of ions across the membrane.</text>
</comment>
<dbReference type="InterPro" id="IPR019554">
    <property type="entry name" value="Soluble_ligand-bd"/>
</dbReference>
<evidence type="ECO:0000256" key="5">
    <source>
        <dbReference type="ARBA" id="ARBA00022982"/>
    </source>
</evidence>
<feature type="binding site" evidence="8">
    <location>
        <position position="421"/>
    </location>
    <ligand>
        <name>[4Fe-4S] cluster</name>
        <dbReference type="ChEBI" id="CHEBI:49883"/>
        <label>2</label>
    </ligand>
</feature>
<dbReference type="InterPro" id="IPR017896">
    <property type="entry name" value="4Fe4S_Fe-S-bd"/>
</dbReference>
<feature type="binding site" evidence="8">
    <location>
        <position position="427"/>
    </location>
    <ligand>
        <name>[4Fe-4S] cluster</name>
        <dbReference type="ChEBI" id="CHEBI:49883"/>
        <label>2</label>
    </ligand>
</feature>
<dbReference type="PANTHER" id="PTHR43034">
    <property type="entry name" value="ION-TRANSLOCATING OXIDOREDUCTASE COMPLEX SUBUNIT C"/>
    <property type="match status" value="1"/>
</dbReference>
<evidence type="ECO:0000313" key="11">
    <source>
        <dbReference type="Proteomes" id="UP000236197"/>
    </source>
</evidence>
<dbReference type="InterPro" id="IPR017900">
    <property type="entry name" value="4Fe4S_Fe_S_CS"/>
</dbReference>
<feature type="binding site" evidence="8">
    <location>
        <position position="382"/>
    </location>
    <ligand>
        <name>[4Fe-4S] cluster</name>
        <dbReference type="ChEBI" id="CHEBI:49883"/>
        <label>1</label>
    </ligand>
</feature>
<accession>A0A2K2UDK2</accession>
<feature type="binding site" evidence="8">
    <location>
        <position position="388"/>
    </location>
    <ligand>
        <name>[4Fe-4S] cluster</name>
        <dbReference type="ChEBI" id="CHEBI:49883"/>
        <label>1</label>
    </ligand>
</feature>
<keyword evidence="2 8" id="KW-0004">4Fe-4S</keyword>
<comment type="subunit">
    <text evidence="8">The complex is composed of six subunits: RnfA, RnfB, RnfC, RnfD, RnfE and RnfG.</text>
</comment>
<dbReference type="GO" id="GO:0046872">
    <property type="term" value="F:metal ion binding"/>
    <property type="evidence" value="ECO:0007669"/>
    <property type="project" value="UniProtKB-KW"/>
</dbReference>
<dbReference type="Pfam" id="PF01512">
    <property type="entry name" value="Complex1_51K"/>
    <property type="match status" value="1"/>
</dbReference>
<dbReference type="NCBIfam" id="TIGR01945">
    <property type="entry name" value="rnfC"/>
    <property type="match status" value="1"/>
</dbReference>
<organism evidence="10 11">
    <name type="scientific">Enteroscipio rubneri</name>
    <dbReference type="NCBI Taxonomy" id="2070686"/>
    <lineage>
        <taxon>Bacteria</taxon>
        <taxon>Bacillati</taxon>
        <taxon>Actinomycetota</taxon>
        <taxon>Coriobacteriia</taxon>
        <taxon>Eggerthellales</taxon>
        <taxon>Eggerthellaceae</taxon>
        <taxon>Enteroscipio</taxon>
    </lineage>
</organism>
<keyword evidence="11" id="KW-1185">Reference proteome</keyword>
<dbReference type="Pfam" id="PF13183">
    <property type="entry name" value="Fer4_8"/>
    <property type="match status" value="1"/>
</dbReference>
<proteinExistence type="inferred from homology"/>
<feature type="binding site" evidence="8">
    <location>
        <position position="392"/>
    </location>
    <ligand>
        <name>[4Fe-4S] cluster</name>
        <dbReference type="ChEBI" id="CHEBI:49883"/>
        <label>2</label>
    </ligand>
</feature>
<keyword evidence="8" id="KW-1278">Translocase</keyword>
<gene>
    <name evidence="8" type="primary">rnfC</name>
    <name evidence="10" type="ORF">C2L71_03725</name>
</gene>
<name>A0A2K2UDK2_9ACTN</name>
<keyword evidence="1 8" id="KW-0813">Transport</keyword>
<evidence type="ECO:0000256" key="3">
    <source>
        <dbReference type="ARBA" id="ARBA00022723"/>
    </source>
</evidence>
<keyword evidence="4 8" id="KW-0677">Repeat</keyword>
<dbReference type="GO" id="GO:0051539">
    <property type="term" value="F:4 iron, 4 sulfur cluster binding"/>
    <property type="evidence" value="ECO:0007669"/>
    <property type="project" value="UniProtKB-KW"/>
</dbReference>
<dbReference type="Gene3D" id="3.40.50.11540">
    <property type="entry name" value="NADH-ubiquinone oxidoreductase 51kDa subunit"/>
    <property type="match status" value="1"/>
</dbReference>
<keyword evidence="6 8" id="KW-0408">Iron</keyword>
<dbReference type="AlphaFoldDB" id="A0A2K2UDK2"/>
<keyword evidence="3 8" id="KW-0479">Metal-binding</keyword>
<dbReference type="EMBL" id="PPEK01000002">
    <property type="protein sequence ID" value="PNV68415.1"/>
    <property type="molecule type" value="Genomic_DNA"/>
</dbReference>
<feature type="domain" description="4Fe-4S ferredoxin-type" evidence="9">
    <location>
        <begin position="411"/>
        <end position="442"/>
    </location>
</feature>
<keyword evidence="7 8" id="KW-0411">Iron-sulfur</keyword>
<evidence type="ECO:0000256" key="2">
    <source>
        <dbReference type="ARBA" id="ARBA00022485"/>
    </source>
</evidence>
<dbReference type="Gene3D" id="3.30.70.20">
    <property type="match status" value="1"/>
</dbReference>
<dbReference type="InterPro" id="IPR010208">
    <property type="entry name" value="Ion_transpt_RnfC/RsxC"/>
</dbReference>
<evidence type="ECO:0000259" key="9">
    <source>
        <dbReference type="PROSITE" id="PS51379"/>
    </source>
</evidence>
<evidence type="ECO:0000256" key="8">
    <source>
        <dbReference type="HAMAP-Rule" id="MF_00461"/>
    </source>
</evidence>
<dbReference type="GO" id="GO:0005886">
    <property type="term" value="C:plasma membrane"/>
    <property type="evidence" value="ECO:0007669"/>
    <property type="project" value="UniProtKB-SubCell"/>
</dbReference>
<dbReference type="GO" id="GO:0022900">
    <property type="term" value="P:electron transport chain"/>
    <property type="evidence" value="ECO:0007669"/>
    <property type="project" value="UniProtKB-UniRule"/>
</dbReference>
<keyword evidence="5 8" id="KW-0249">Electron transport</keyword>
<feature type="binding site" evidence="8">
    <location>
        <position position="424"/>
    </location>
    <ligand>
        <name>[4Fe-4S] cluster</name>
        <dbReference type="ChEBI" id="CHEBI:49883"/>
        <label>2</label>
    </ligand>
</feature>
<evidence type="ECO:0000256" key="6">
    <source>
        <dbReference type="ARBA" id="ARBA00023004"/>
    </source>
</evidence>
<dbReference type="PROSITE" id="PS51379">
    <property type="entry name" value="4FE4S_FER_2"/>
    <property type="match status" value="2"/>
</dbReference>
<evidence type="ECO:0000256" key="7">
    <source>
        <dbReference type="ARBA" id="ARBA00023014"/>
    </source>
</evidence>
<evidence type="ECO:0000313" key="10">
    <source>
        <dbReference type="EMBL" id="PNV68415.1"/>
    </source>
</evidence>
<dbReference type="InterPro" id="IPR037225">
    <property type="entry name" value="Nuo51_FMN-bd_sf"/>
</dbReference>
<dbReference type="GO" id="GO:0009055">
    <property type="term" value="F:electron transfer activity"/>
    <property type="evidence" value="ECO:0007669"/>
    <property type="project" value="InterPro"/>
</dbReference>